<dbReference type="EMBL" id="VSWC01000093">
    <property type="protein sequence ID" value="KAA1089592.1"/>
    <property type="molecule type" value="Genomic_DNA"/>
</dbReference>
<dbReference type="AlphaFoldDB" id="A0A5B0NLT5"/>
<proteinExistence type="predicted"/>
<organism evidence="2 3">
    <name type="scientific">Puccinia graminis f. sp. tritici</name>
    <dbReference type="NCBI Taxonomy" id="56615"/>
    <lineage>
        <taxon>Eukaryota</taxon>
        <taxon>Fungi</taxon>
        <taxon>Dikarya</taxon>
        <taxon>Basidiomycota</taxon>
        <taxon>Pucciniomycotina</taxon>
        <taxon>Pucciniomycetes</taxon>
        <taxon>Pucciniales</taxon>
        <taxon>Pucciniaceae</taxon>
        <taxon>Puccinia</taxon>
    </lineage>
</organism>
<feature type="compositionally biased region" description="Basic and acidic residues" evidence="1">
    <location>
        <begin position="105"/>
        <end position="117"/>
    </location>
</feature>
<name>A0A5B0NLT5_PUCGR</name>
<comment type="caution">
    <text evidence="2">The sequence shown here is derived from an EMBL/GenBank/DDBJ whole genome shotgun (WGS) entry which is preliminary data.</text>
</comment>
<protein>
    <submittedName>
        <fullName evidence="2">Uncharacterized protein</fullName>
    </submittedName>
</protein>
<gene>
    <name evidence="2" type="ORF">PGT21_024271</name>
</gene>
<accession>A0A5B0NLT5</accession>
<dbReference type="Proteomes" id="UP000324748">
    <property type="component" value="Unassembled WGS sequence"/>
</dbReference>
<evidence type="ECO:0000313" key="3">
    <source>
        <dbReference type="Proteomes" id="UP000324748"/>
    </source>
</evidence>
<feature type="region of interest" description="Disordered" evidence="1">
    <location>
        <begin position="86"/>
        <end position="130"/>
    </location>
</feature>
<evidence type="ECO:0000313" key="2">
    <source>
        <dbReference type="EMBL" id="KAA1089592.1"/>
    </source>
</evidence>
<evidence type="ECO:0000256" key="1">
    <source>
        <dbReference type="SAM" id="MobiDB-lite"/>
    </source>
</evidence>
<sequence>MALLQDFWTRTKSPSLWKNQPRASTTLQSRESVWDGTEPQAAQTTMSDEHVPFPESDFIARQNINWSRLLTQNLLEDDFEITAFLDSSGNSEPEILPQSKKRRPNKEQSHVENHQRLMADYFNEESTYDS</sequence>
<reference evidence="2 3" key="1">
    <citation type="submission" date="2019-05" db="EMBL/GenBank/DDBJ databases">
        <title>Emergence of the Ug99 lineage of the wheat stem rust pathogen through somatic hybridization.</title>
        <authorList>
            <person name="Li F."/>
            <person name="Upadhyaya N.M."/>
            <person name="Sperschneider J."/>
            <person name="Matny O."/>
            <person name="Nguyen-Phuc H."/>
            <person name="Mago R."/>
            <person name="Raley C."/>
            <person name="Miller M.E."/>
            <person name="Silverstein K.A.T."/>
            <person name="Henningsen E."/>
            <person name="Hirsch C.D."/>
            <person name="Visser B."/>
            <person name="Pretorius Z.A."/>
            <person name="Steffenson B.J."/>
            <person name="Schwessinger B."/>
            <person name="Dodds P.N."/>
            <person name="Figueroa M."/>
        </authorList>
    </citation>
    <scope>NUCLEOTIDE SEQUENCE [LARGE SCALE GENOMIC DNA]</scope>
    <source>
        <strain evidence="2">21-0</strain>
    </source>
</reference>
<keyword evidence="3" id="KW-1185">Reference proteome</keyword>